<dbReference type="CDD" id="cd04600">
    <property type="entry name" value="CBS_pair_HPP_assoc"/>
    <property type="match status" value="1"/>
</dbReference>
<feature type="transmembrane region" description="Helical" evidence="2">
    <location>
        <begin position="75"/>
        <end position="93"/>
    </location>
</feature>
<feature type="transmembrane region" description="Helical" evidence="2">
    <location>
        <begin position="99"/>
        <end position="119"/>
    </location>
</feature>
<dbReference type="PROSITE" id="PS51371">
    <property type="entry name" value="CBS"/>
    <property type="match status" value="2"/>
</dbReference>
<keyword evidence="5" id="KW-1185">Reference proteome</keyword>
<dbReference type="RefSeq" id="WP_238310330.1">
    <property type="nucleotide sequence ID" value="NZ_BPQV01000003.1"/>
</dbReference>
<feature type="domain" description="CBS" evidence="3">
    <location>
        <begin position="321"/>
        <end position="377"/>
    </location>
</feature>
<sequence>MPSSRLSRLLPQQAPVSLRERVRAACGALLGLLVTGLVSRAALGSGAEFPVMVAPMGASAVLLFAVPASPLAQPWSILGGNLIAALVGVTVAAHVPDPLAAAAIAGGGAIGLMLALRCLHPPSGAVALTAVLGGPAIHDLGYGFVFWPLGVNTLLLLASAVLFNTLTGRTYPHGASIAPAAPQPPGRAGLAASDIDAALKDFDQVLDIDRGDLEAILQRAQLRALLRRSGPATCASLLTRDVVAIAPDTPLREALQLLRRHHIKMLPVTDESARVLGVLTQTDLMDKAEWHRKGPRLGLARRLRLTVGRGRAPHGCAADVMTTSVESLKPEMALAEVAVRMAQGPHHHLPVVGPEGRLLGVVSQTDLIATLVAEAATRGTSPLAEAAPNRARGAEGGLLDLAAGAG</sequence>
<dbReference type="SUPFAM" id="SSF54631">
    <property type="entry name" value="CBS-domain pair"/>
    <property type="match status" value="1"/>
</dbReference>
<gene>
    <name evidence="4" type="primary">IMPDH</name>
    <name evidence="4" type="ORF">LKMONMHP_1223</name>
</gene>
<dbReference type="Proteomes" id="UP001055156">
    <property type="component" value="Unassembled WGS sequence"/>
</dbReference>
<feature type="domain" description="CBS" evidence="3">
    <location>
        <begin position="238"/>
        <end position="296"/>
    </location>
</feature>
<dbReference type="SMART" id="SM00116">
    <property type="entry name" value="CBS"/>
    <property type="match status" value="2"/>
</dbReference>
<dbReference type="PANTHER" id="PTHR33741">
    <property type="entry name" value="TRANSMEMBRANE PROTEIN DDB_G0269096-RELATED"/>
    <property type="match status" value="1"/>
</dbReference>
<organism evidence="4 5">
    <name type="scientific">Methylobacterium organophilum</name>
    <dbReference type="NCBI Taxonomy" id="410"/>
    <lineage>
        <taxon>Bacteria</taxon>
        <taxon>Pseudomonadati</taxon>
        <taxon>Pseudomonadota</taxon>
        <taxon>Alphaproteobacteria</taxon>
        <taxon>Hyphomicrobiales</taxon>
        <taxon>Methylobacteriaceae</taxon>
        <taxon>Methylobacterium</taxon>
    </lineage>
</organism>
<evidence type="ECO:0000259" key="3">
    <source>
        <dbReference type="PROSITE" id="PS51371"/>
    </source>
</evidence>
<protein>
    <submittedName>
        <fullName evidence="4">Inosine-5'-monophosphate dehydrogenase</fullName>
    </submittedName>
</protein>
<proteinExistence type="predicted"/>
<feature type="transmembrane region" description="Helical" evidence="2">
    <location>
        <begin position="49"/>
        <end position="68"/>
    </location>
</feature>
<feature type="transmembrane region" description="Helical" evidence="2">
    <location>
        <begin position="140"/>
        <end position="163"/>
    </location>
</feature>
<keyword evidence="1" id="KW-0129">CBS domain</keyword>
<name>A0ABQ4T6W7_METOR</name>
<feature type="transmembrane region" description="Helical" evidence="2">
    <location>
        <begin position="21"/>
        <end position="43"/>
    </location>
</feature>
<keyword evidence="2" id="KW-0812">Transmembrane</keyword>
<reference evidence="4" key="2">
    <citation type="submission" date="2021-08" db="EMBL/GenBank/DDBJ databases">
        <authorList>
            <person name="Tani A."/>
            <person name="Ola A."/>
            <person name="Ogura Y."/>
            <person name="Katsura K."/>
            <person name="Hayashi T."/>
        </authorList>
    </citation>
    <scope>NUCLEOTIDE SEQUENCE</scope>
    <source>
        <strain evidence="4">NBRC 15689</strain>
    </source>
</reference>
<dbReference type="EMBL" id="BPQV01000003">
    <property type="protein sequence ID" value="GJE26372.1"/>
    <property type="molecule type" value="Genomic_DNA"/>
</dbReference>
<evidence type="ECO:0000313" key="5">
    <source>
        <dbReference type="Proteomes" id="UP001055156"/>
    </source>
</evidence>
<reference evidence="4" key="1">
    <citation type="journal article" date="2021" name="Front. Microbiol.">
        <title>Comprehensive Comparative Genomics and Phenotyping of Methylobacterium Species.</title>
        <authorList>
            <person name="Alessa O."/>
            <person name="Ogura Y."/>
            <person name="Fujitani Y."/>
            <person name="Takami H."/>
            <person name="Hayashi T."/>
            <person name="Sahin N."/>
            <person name="Tani A."/>
        </authorList>
    </citation>
    <scope>NUCLEOTIDE SEQUENCE</scope>
    <source>
        <strain evidence="4">NBRC 15689</strain>
    </source>
</reference>
<comment type="caution">
    <text evidence="4">The sequence shown here is derived from an EMBL/GenBank/DDBJ whole genome shotgun (WGS) entry which is preliminary data.</text>
</comment>
<evidence type="ECO:0000256" key="2">
    <source>
        <dbReference type="SAM" id="Phobius"/>
    </source>
</evidence>
<accession>A0ABQ4T6W7</accession>
<dbReference type="InterPro" id="IPR046342">
    <property type="entry name" value="CBS_dom_sf"/>
</dbReference>
<evidence type="ECO:0000313" key="4">
    <source>
        <dbReference type="EMBL" id="GJE26372.1"/>
    </source>
</evidence>
<dbReference type="Gene3D" id="3.10.580.10">
    <property type="entry name" value="CBS-domain"/>
    <property type="match status" value="1"/>
</dbReference>
<keyword evidence="2" id="KW-1133">Transmembrane helix</keyword>
<dbReference type="InterPro" id="IPR058581">
    <property type="entry name" value="TM_HPP"/>
</dbReference>
<dbReference type="InterPro" id="IPR007065">
    <property type="entry name" value="HPP"/>
</dbReference>
<dbReference type="PANTHER" id="PTHR33741:SF5">
    <property type="entry name" value="TRANSMEMBRANE PROTEIN DDB_G0269096-RELATED"/>
    <property type="match status" value="1"/>
</dbReference>
<evidence type="ECO:0000256" key="1">
    <source>
        <dbReference type="PROSITE-ProRule" id="PRU00703"/>
    </source>
</evidence>
<dbReference type="Pfam" id="PF00571">
    <property type="entry name" value="CBS"/>
    <property type="match status" value="2"/>
</dbReference>
<dbReference type="Pfam" id="PF04982">
    <property type="entry name" value="TM_HPP"/>
    <property type="match status" value="1"/>
</dbReference>
<keyword evidence="2" id="KW-0472">Membrane</keyword>
<dbReference type="InterPro" id="IPR000644">
    <property type="entry name" value="CBS_dom"/>
</dbReference>